<dbReference type="Pfam" id="PF17755">
    <property type="entry name" value="UvrA_DNA-bind"/>
    <property type="match status" value="1"/>
</dbReference>
<keyword evidence="7" id="KW-0228">DNA excision</keyword>
<evidence type="ECO:0000256" key="2">
    <source>
        <dbReference type="ARBA" id="ARBA00022490"/>
    </source>
</evidence>
<evidence type="ECO:0000313" key="19">
    <source>
        <dbReference type="Proteomes" id="UP000324143"/>
    </source>
</evidence>
<dbReference type="NCBIfam" id="NF001503">
    <property type="entry name" value="PRK00349.1"/>
    <property type="match status" value="1"/>
</dbReference>
<evidence type="ECO:0000256" key="14">
    <source>
        <dbReference type="ARBA" id="ARBA00038000"/>
    </source>
</evidence>
<keyword evidence="12" id="KW-0238">DNA-binding</keyword>
<dbReference type="Gene3D" id="3.30.1490.20">
    <property type="entry name" value="ATP-grasp fold, A domain"/>
    <property type="match status" value="1"/>
</dbReference>
<keyword evidence="5" id="KW-0547">Nucleotide-binding</keyword>
<sequence length="925" mass="105615">MKDYIEIKGAKMHNLKNVDLKIPKNKLITFAGISGSGKSSMAFDTIYAEGQRRYVESLSTYARQFLGIKDKPEVDFIEGLSPAISIEQKSRSHNPRSTVGTITEIYDYMRILYARVGKPVCYSCGRKIGKQSADEMIDKILEYTEGTKFMILAPIVRNRKGEYKEFFEKIAREGFIRVKVNDEIIMLDEEIDLDKKKKHNIDVIIDRLSIREGIRTRLADSVDTALRYGSGKMIMELKDGSQKFFSEDLHCPYCDISYKDITPQTFSFNSPQGMCEDCNGLGEQQVVAIDKLVPNKELSVNDGAVRFWGELRKKQDRWYYGRVKRLFDFHDMSMDAPFEELPDDFVDKLFYGDDTLGTEGVVNIIQRRYKTTKSSDARAYYENKFMSEKVCKTCNGKRLNREALHVLIDGKNISDLVSIPIRDLYEFLENINLDKRSYEIAKELLKEIKSRVKFLLDVGLYYLSLNRKAPTLSGGESQRIRLASQIGSGLTGVLYVLDEPSIGLHQRDNMNLITSLENLRDLGNTVIIVEHDRDTIERSDRIVEFGPRAGVFGGEIVFEGTPEKLEKDENSLTGKYLRYDKFISPKDEIREIKDEWIEINGCRQNNLNNIDVKIPKEVMTLVTGVSGAGKSSLIFDTLYPALNNKINRSWKNVGDFDEIKGYEEFNKVIEISQDPIGRTPRSNPATYTKAFDGIRELFASLPEAKIRGYDRGRFSFNVKGGRCEACKGTGVQQIKMHFLTDIYIDCEVCNGKRYNKETLEIRYNGKNINDVLNMTVEEALDFFEKIPKIKRKLKTLYDVGLGYIKLGQSATTLSGGEAQRIKLARELSKRSRGDTIYLLDEPTTGLHFDDIKKLLNVLNRLVDRGNTVVIVEHNLDVIKYADWIIDLGPEGGRDGGNIVYQGEFPGILDSEKSYTGKYLREYRNI</sequence>
<evidence type="ECO:0000256" key="9">
    <source>
        <dbReference type="ARBA" id="ARBA00022833"/>
    </source>
</evidence>
<keyword evidence="19" id="KW-1185">Reference proteome</keyword>
<evidence type="ECO:0000256" key="15">
    <source>
        <dbReference type="ARBA" id="ARBA00039316"/>
    </source>
</evidence>
<dbReference type="PANTHER" id="PTHR43152:SF3">
    <property type="entry name" value="UVRABC SYSTEM PROTEIN A"/>
    <property type="match status" value="1"/>
</dbReference>
<dbReference type="GO" id="GO:0005524">
    <property type="term" value="F:ATP binding"/>
    <property type="evidence" value="ECO:0007669"/>
    <property type="project" value="UniProtKB-KW"/>
</dbReference>
<organism evidence="18 19">
    <name type="scientific">Candidatus Mcinerneyibacterium aminivorans</name>
    <dbReference type="NCBI Taxonomy" id="2703815"/>
    <lineage>
        <taxon>Bacteria</taxon>
        <taxon>Candidatus Macinerneyibacteriota</taxon>
        <taxon>Candidatus Mcinerneyibacteria</taxon>
        <taxon>Candidatus Mcinerneyibacteriales</taxon>
        <taxon>Candidatus Mcinerneyibacteriaceae</taxon>
        <taxon>Candidatus Mcinerneyibacterium</taxon>
    </lineage>
</organism>
<dbReference type="Gene3D" id="1.20.1580.10">
    <property type="entry name" value="ABC transporter ATPase like domain"/>
    <property type="match status" value="2"/>
</dbReference>
<gene>
    <name evidence="18" type="primary">uvrA</name>
    <name evidence="18" type="ORF">FXF47_02840</name>
</gene>
<dbReference type="PANTHER" id="PTHR43152">
    <property type="entry name" value="UVRABC SYSTEM PROTEIN A"/>
    <property type="match status" value="1"/>
</dbReference>
<accession>A0A5D0MEU9</accession>
<evidence type="ECO:0000256" key="8">
    <source>
        <dbReference type="ARBA" id="ARBA00022771"/>
    </source>
</evidence>
<dbReference type="InterPro" id="IPR027417">
    <property type="entry name" value="P-loop_NTPase"/>
</dbReference>
<evidence type="ECO:0000256" key="3">
    <source>
        <dbReference type="ARBA" id="ARBA00022723"/>
    </source>
</evidence>
<evidence type="ECO:0000256" key="16">
    <source>
        <dbReference type="ARBA" id="ARBA00042156"/>
    </source>
</evidence>
<dbReference type="GO" id="GO:0006289">
    <property type="term" value="P:nucleotide-excision repair"/>
    <property type="evidence" value="ECO:0007669"/>
    <property type="project" value="InterPro"/>
</dbReference>
<dbReference type="CDD" id="cd03271">
    <property type="entry name" value="ABC_UvrA_II"/>
    <property type="match status" value="1"/>
</dbReference>
<keyword evidence="8" id="KW-0863">Zinc-finger</keyword>
<keyword evidence="4" id="KW-0677">Repeat</keyword>
<dbReference type="Gene3D" id="3.40.50.300">
    <property type="entry name" value="P-loop containing nucleotide triphosphate hydrolases"/>
    <property type="match status" value="2"/>
</dbReference>
<keyword evidence="10" id="KW-0067">ATP-binding</keyword>
<dbReference type="InterPro" id="IPR017871">
    <property type="entry name" value="ABC_transporter-like_CS"/>
</dbReference>
<reference evidence="18" key="1">
    <citation type="submission" date="2019-08" db="EMBL/GenBank/DDBJ databases">
        <title>Genomic characterization of a novel candidate phylum (ARYD3) from a high temperature, high salinity tertiary oil reservoir in north central Oklahoma, USA.</title>
        <authorList>
            <person name="Youssef N.H."/>
            <person name="Yadav A."/>
            <person name="Elshahed M.S."/>
        </authorList>
    </citation>
    <scope>NUCLEOTIDE SEQUENCE [LARGE SCALE GENOMIC DNA]</scope>
    <source>
        <strain evidence="18">ARYD3</strain>
    </source>
</reference>
<comment type="similarity">
    <text evidence="14">Belongs to the ABC transporter superfamily. UvrA family.</text>
</comment>
<evidence type="ECO:0000256" key="12">
    <source>
        <dbReference type="ARBA" id="ARBA00023125"/>
    </source>
</evidence>
<dbReference type="AlphaFoldDB" id="A0A5D0MEU9"/>
<dbReference type="GO" id="GO:0009380">
    <property type="term" value="C:excinuclease repair complex"/>
    <property type="evidence" value="ECO:0007669"/>
    <property type="project" value="InterPro"/>
</dbReference>
<dbReference type="GO" id="GO:0004518">
    <property type="term" value="F:nuclease activity"/>
    <property type="evidence" value="ECO:0007669"/>
    <property type="project" value="UniProtKB-KW"/>
</dbReference>
<feature type="domain" description="ABC transporter" evidence="17">
    <location>
        <begin position="592"/>
        <end position="914"/>
    </location>
</feature>
<dbReference type="Gene3D" id="1.10.8.280">
    <property type="entry name" value="ABC transporter ATPase domain-like"/>
    <property type="match status" value="1"/>
</dbReference>
<comment type="subcellular location">
    <subcellularLocation>
        <location evidence="1">Cytoplasm</location>
    </subcellularLocation>
</comment>
<evidence type="ECO:0000313" key="18">
    <source>
        <dbReference type="EMBL" id="TYB31546.1"/>
    </source>
</evidence>
<dbReference type="InterPro" id="IPR003439">
    <property type="entry name" value="ABC_transporter-like_ATP-bd"/>
</dbReference>
<comment type="caution">
    <text evidence="18">The sequence shown here is derived from an EMBL/GenBank/DDBJ whole genome shotgun (WGS) entry which is preliminary data.</text>
</comment>
<dbReference type="GO" id="GO:0003677">
    <property type="term" value="F:DNA binding"/>
    <property type="evidence" value="ECO:0007669"/>
    <property type="project" value="UniProtKB-KW"/>
</dbReference>
<protein>
    <recommendedName>
        <fullName evidence="15">UvrABC system protein A</fullName>
    </recommendedName>
    <alternativeName>
        <fullName evidence="16">Excinuclease ABC subunit A</fullName>
    </alternativeName>
</protein>
<dbReference type="FunFam" id="1.20.1580.10:FF:000002">
    <property type="entry name" value="UvrABC system protein A"/>
    <property type="match status" value="1"/>
</dbReference>
<dbReference type="GO" id="GO:0008270">
    <property type="term" value="F:zinc ion binding"/>
    <property type="evidence" value="ECO:0007669"/>
    <property type="project" value="UniProtKB-KW"/>
</dbReference>
<keyword evidence="11" id="KW-0267">Excision nuclease</keyword>
<name>A0A5D0MEU9_9BACT</name>
<dbReference type="GO" id="GO:0016887">
    <property type="term" value="F:ATP hydrolysis activity"/>
    <property type="evidence" value="ECO:0007669"/>
    <property type="project" value="InterPro"/>
</dbReference>
<evidence type="ECO:0000256" key="7">
    <source>
        <dbReference type="ARBA" id="ARBA00022769"/>
    </source>
</evidence>
<keyword evidence="6" id="KW-0227">DNA damage</keyword>
<dbReference type="PROSITE" id="PS00211">
    <property type="entry name" value="ABC_TRANSPORTER_1"/>
    <property type="match status" value="2"/>
</dbReference>
<dbReference type="GO" id="GO:0005737">
    <property type="term" value="C:cytoplasm"/>
    <property type="evidence" value="ECO:0007669"/>
    <property type="project" value="UniProtKB-SubCell"/>
</dbReference>
<keyword evidence="2" id="KW-0963">Cytoplasm</keyword>
<evidence type="ECO:0000259" key="17">
    <source>
        <dbReference type="PROSITE" id="PS50893"/>
    </source>
</evidence>
<evidence type="ECO:0000256" key="11">
    <source>
        <dbReference type="ARBA" id="ARBA00022881"/>
    </source>
</evidence>
<dbReference type="InterPro" id="IPR041102">
    <property type="entry name" value="UvrA_inter"/>
</dbReference>
<dbReference type="SUPFAM" id="SSF52540">
    <property type="entry name" value="P-loop containing nucleoside triphosphate hydrolases"/>
    <property type="match status" value="2"/>
</dbReference>
<dbReference type="Pfam" id="PF17760">
    <property type="entry name" value="UvrA_inter"/>
    <property type="match status" value="1"/>
</dbReference>
<evidence type="ECO:0000256" key="10">
    <source>
        <dbReference type="ARBA" id="ARBA00022840"/>
    </source>
</evidence>
<evidence type="ECO:0000256" key="13">
    <source>
        <dbReference type="ARBA" id="ARBA00023204"/>
    </source>
</evidence>
<evidence type="ECO:0000256" key="1">
    <source>
        <dbReference type="ARBA" id="ARBA00004496"/>
    </source>
</evidence>
<dbReference type="PROSITE" id="PS50893">
    <property type="entry name" value="ABC_TRANSPORTER_2"/>
    <property type="match status" value="1"/>
</dbReference>
<dbReference type="Pfam" id="PF00005">
    <property type="entry name" value="ABC_tran"/>
    <property type="match status" value="1"/>
</dbReference>
<evidence type="ECO:0000256" key="6">
    <source>
        <dbReference type="ARBA" id="ARBA00022763"/>
    </source>
</evidence>
<evidence type="ECO:0000256" key="5">
    <source>
        <dbReference type="ARBA" id="ARBA00022741"/>
    </source>
</evidence>
<keyword evidence="18" id="KW-0378">Hydrolase</keyword>
<keyword evidence="13" id="KW-0234">DNA repair</keyword>
<evidence type="ECO:0000256" key="4">
    <source>
        <dbReference type="ARBA" id="ARBA00022737"/>
    </source>
</evidence>
<keyword evidence="9" id="KW-0862">Zinc</keyword>
<dbReference type="InterPro" id="IPR004602">
    <property type="entry name" value="UvrA"/>
</dbReference>
<dbReference type="NCBIfam" id="TIGR00630">
    <property type="entry name" value="uvra"/>
    <property type="match status" value="1"/>
</dbReference>
<dbReference type="Proteomes" id="UP000324143">
    <property type="component" value="Unassembled WGS sequence"/>
</dbReference>
<dbReference type="EMBL" id="VSIX01000032">
    <property type="protein sequence ID" value="TYB31546.1"/>
    <property type="molecule type" value="Genomic_DNA"/>
</dbReference>
<dbReference type="InterPro" id="IPR041552">
    <property type="entry name" value="UvrA_DNA-bd"/>
</dbReference>
<dbReference type="InterPro" id="IPR013815">
    <property type="entry name" value="ATP_grasp_subdomain_1"/>
</dbReference>
<proteinExistence type="inferred from homology"/>
<keyword evidence="3" id="KW-0479">Metal-binding</keyword>